<dbReference type="Proteomes" id="UP000019804">
    <property type="component" value="Unassembled WGS sequence"/>
</dbReference>
<keyword evidence="2" id="KW-0238">DNA-binding</keyword>
<gene>
    <name evidence="6" type="ORF">EURHEDRAFT_491258</name>
</gene>
<dbReference type="OrthoDB" id="5958943at2759"/>
<dbReference type="Pfam" id="PF00172">
    <property type="entry name" value="Zn_clus"/>
    <property type="match status" value="1"/>
</dbReference>
<name>A0A017SSD2_ASPRC</name>
<keyword evidence="4" id="KW-0539">Nucleus</keyword>
<dbReference type="RefSeq" id="XP_040643571.1">
    <property type="nucleotide sequence ID" value="XM_040785640.1"/>
</dbReference>
<dbReference type="SMART" id="SM00066">
    <property type="entry name" value="GAL4"/>
    <property type="match status" value="1"/>
</dbReference>
<keyword evidence="1" id="KW-0805">Transcription regulation</keyword>
<keyword evidence="7" id="KW-1185">Reference proteome</keyword>
<dbReference type="GO" id="GO:0000981">
    <property type="term" value="F:DNA-binding transcription factor activity, RNA polymerase II-specific"/>
    <property type="evidence" value="ECO:0007669"/>
    <property type="project" value="InterPro"/>
</dbReference>
<dbReference type="GO" id="GO:0003677">
    <property type="term" value="F:DNA binding"/>
    <property type="evidence" value="ECO:0007669"/>
    <property type="project" value="UniProtKB-KW"/>
</dbReference>
<feature type="domain" description="Zn(2)-C6 fungal-type" evidence="5">
    <location>
        <begin position="10"/>
        <end position="47"/>
    </location>
</feature>
<dbReference type="STRING" id="1388766.A0A017SSD2"/>
<dbReference type="CDD" id="cd00067">
    <property type="entry name" value="GAL4"/>
    <property type="match status" value="1"/>
</dbReference>
<evidence type="ECO:0000259" key="5">
    <source>
        <dbReference type="PROSITE" id="PS50048"/>
    </source>
</evidence>
<protein>
    <recommendedName>
        <fullName evidence="5">Zn(2)-C6 fungal-type domain-containing protein</fullName>
    </recommendedName>
</protein>
<evidence type="ECO:0000256" key="2">
    <source>
        <dbReference type="ARBA" id="ARBA00023125"/>
    </source>
</evidence>
<proteinExistence type="predicted"/>
<evidence type="ECO:0000313" key="6">
    <source>
        <dbReference type="EMBL" id="EYE99883.1"/>
    </source>
</evidence>
<evidence type="ECO:0000256" key="1">
    <source>
        <dbReference type="ARBA" id="ARBA00023015"/>
    </source>
</evidence>
<sequence length="698" mass="77359">MLPQRRQNSSCDPCRRSKRRCFFSSPQIEGTDVACTHCERLGHACTFDFVSSKLGQKKRPRQLHTRTSCSAGAAEASPSLASGDFQADAVAGHDVLESWLDFDYLEQNNECLELPGFLAPDAVTAIETSEDRLRVRPNLQHLVDSSLNSPIRLLNSKLDATILDIRLARIHDVIVTGCASRFADYECNLYATASRYRLGDGDSEHRLLSSNASPQPQALISRTDVFPLDPGLAFRDASCMMTVLGTVRFLDHFSDLYGNRLTTVARRQSDAVLKAVLRAFSLQWLSTTESTSTLADNSFANNPDGNQTACGPLRSVFHDAWFQARTLLRNSQSVSSFRVVYATLLFDGIAILTQAHGATESNVAHEFLDAGLQKLISLDELVKQYCATLGSHSVYSALLEASLSVVRWGGYIRDIGAALTTDHHCKLPGISCHATDQVESYDSIRFDNRNFHPELDNSVPSICQKAVAEAFYVWRQIVDIKGSVYRHVRIDNCIPFGFPENIASTVTAVGKFNQLFRPFLDTCIDNLERLSIRSRTSAVSITLYWDLSVLILAESLRVCGFFTEPHITSIMRAHQEEAVSSVARTVEHVLSLPTEELFNLENGLGAEVPIFAYHITPSLTATTFQKTIENIVFLKYCEESAPHGADNIWKQQIDIVMKGLCSLDVTVGGSQVASTAFQSLMRQHGDILSECWTSDFNT</sequence>
<keyword evidence="3" id="KW-0804">Transcription</keyword>
<evidence type="ECO:0000256" key="3">
    <source>
        <dbReference type="ARBA" id="ARBA00023163"/>
    </source>
</evidence>
<dbReference type="InterPro" id="IPR001138">
    <property type="entry name" value="Zn2Cys6_DnaBD"/>
</dbReference>
<dbReference type="SUPFAM" id="SSF57701">
    <property type="entry name" value="Zn2/Cys6 DNA-binding domain"/>
    <property type="match status" value="1"/>
</dbReference>
<organism evidence="6 7">
    <name type="scientific">Aspergillus ruber (strain CBS 135680)</name>
    <dbReference type="NCBI Taxonomy" id="1388766"/>
    <lineage>
        <taxon>Eukaryota</taxon>
        <taxon>Fungi</taxon>
        <taxon>Dikarya</taxon>
        <taxon>Ascomycota</taxon>
        <taxon>Pezizomycotina</taxon>
        <taxon>Eurotiomycetes</taxon>
        <taxon>Eurotiomycetidae</taxon>
        <taxon>Eurotiales</taxon>
        <taxon>Aspergillaceae</taxon>
        <taxon>Aspergillus</taxon>
        <taxon>Aspergillus subgen. Aspergillus</taxon>
    </lineage>
</organism>
<reference evidence="7" key="1">
    <citation type="journal article" date="2014" name="Nat. Commun.">
        <title>Genomic adaptations of the halophilic Dead Sea filamentous fungus Eurotium rubrum.</title>
        <authorList>
            <person name="Kis-Papo T."/>
            <person name="Weig A.R."/>
            <person name="Riley R."/>
            <person name="Persoh D."/>
            <person name="Salamov A."/>
            <person name="Sun H."/>
            <person name="Lipzen A."/>
            <person name="Wasser S.P."/>
            <person name="Rambold G."/>
            <person name="Grigoriev I.V."/>
            <person name="Nevo E."/>
        </authorList>
    </citation>
    <scope>NUCLEOTIDE SEQUENCE [LARGE SCALE GENOMIC DNA]</scope>
    <source>
        <strain evidence="7">CBS 135680</strain>
    </source>
</reference>
<accession>A0A017SSD2</accession>
<dbReference type="InterPro" id="IPR036864">
    <property type="entry name" value="Zn2-C6_fun-type_DNA-bd_sf"/>
</dbReference>
<dbReference type="HOGENOM" id="CLU_012318_0_0_1"/>
<evidence type="ECO:0000313" key="7">
    <source>
        <dbReference type="Proteomes" id="UP000019804"/>
    </source>
</evidence>
<dbReference type="AlphaFoldDB" id="A0A017SSD2"/>
<dbReference type="GO" id="GO:0008270">
    <property type="term" value="F:zinc ion binding"/>
    <property type="evidence" value="ECO:0007669"/>
    <property type="project" value="InterPro"/>
</dbReference>
<dbReference type="GeneID" id="63700764"/>
<evidence type="ECO:0000256" key="4">
    <source>
        <dbReference type="ARBA" id="ARBA00023242"/>
    </source>
</evidence>
<dbReference type="EMBL" id="KK088411">
    <property type="protein sequence ID" value="EYE99883.1"/>
    <property type="molecule type" value="Genomic_DNA"/>
</dbReference>
<dbReference type="Gene3D" id="4.10.240.10">
    <property type="entry name" value="Zn(2)-C6 fungal-type DNA-binding domain"/>
    <property type="match status" value="1"/>
</dbReference>
<dbReference type="PROSITE" id="PS50048">
    <property type="entry name" value="ZN2_CY6_FUNGAL_2"/>
    <property type="match status" value="1"/>
</dbReference>